<name>A0A6P5AZB2_BRABE</name>
<evidence type="ECO:0000256" key="8">
    <source>
        <dbReference type="ARBA" id="ARBA00022989"/>
    </source>
</evidence>
<feature type="transmembrane region" description="Helical" evidence="12">
    <location>
        <begin position="125"/>
        <end position="150"/>
    </location>
</feature>
<evidence type="ECO:0000256" key="6">
    <source>
        <dbReference type="ARBA" id="ARBA00022723"/>
    </source>
</evidence>
<keyword evidence="9" id="KW-0408">Iron</keyword>
<dbReference type="SMART" id="SM00665">
    <property type="entry name" value="B561"/>
    <property type="match status" value="1"/>
</dbReference>
<comment type="subcellular location">
    <subcellularLocation>
        <location evidence="2">Membrane</location>
        <topology evidence="2">Multi-pass membrane protein</topology>
    </subcellularLocation>
</comment>
<comment type="cofactor">
    <cofactor evidence="1">
        <name>heme b</name>
        <dbReference type="ChEBI" id="CHEBI:60344"/>
    </cofactor>
</comment>
<keyword evidence="8 12" id="KW-1133">Transmembrane helix</keyword>
<feature type="domain" description="Cytochrome b561" evidence="13">
    <location>
        <begin position="25"/>
        <end position="223"/>
    </location>
</feature>
<dbReference type="CDD" id="cd08761">
    <property type="entry name" value="Cyt_b561_CYB561D2_like"/>
    <property type="match status" value="1"/>
</dbReference>
<keyword evidence="3" id="KW-0813">Transport</keyword>
<evidence type="ECO:0000256" key="7">
    <source>
        <dbReference type="ARBA" id="ARBA00022982"/>
    </source>
</evidence>
<sequence>MAESSNQERRDFCLSSASCSRRSFALGMVAHAAAVVLAAVVLYTAWPGSSLFSWHPTLMVIGYGLLMTEAILMFSPESSLMINAMRKSKVRFHWILQGGAVVCAVGGFAAIYLNKERAGKDHFTSWHGLIGITTVIYSLVQSMGGINLLYPKLMKNWMTLAQLKMYHATFGLLGYALGCGSLALGINSNWFSREVEGVLWVVCLCCPAILALVIMQQVTTAYLGRRIKI</sequence>
<evidence type="ECO:0000313" key="15">
    <source>
        <dbReference type="RefSeq" id="XP_019647496.1"/>
    </source>
</evidence>
<evidence type="ECO:0000256" key="4">
    <source>
        <dbReference type="ARBA" id="ARBA00022617"/>
    </source>
</evidence>
<dbReference type="PANTHER" id="PTHR15422:SF45">
    <property type="entry name" value="CYTOCHROME B561 DOMAIN-CONTAINING PROTEIN"/>
    <property type="match status" value="1"/>
</dbReference>
<keyword evidence="7" id="KW-0249">Electron transport</keyword>
<evidence type="ECO:0000256" key="11">
    <source>
        <dbReference type="ARBA" id="ARBA00024225"/>
    </source>
</evidence>
<dbReference type="PANTHER" id="PTHR15422">
    <property type="entry name" value="OS05G0565100 PROTEIN"/>
    <property type="match status" value="1"/>
</dbReference>
<keyword evidence="14" id="KW-1185">Reference proteome</keyword>
<evidence type="ECO:0000256" key="1">
    <source>
        <dbReference type="ARBA" id="ARBA00001970"/>
    </source>
</evidence>
<dbReference type="GO" id="GO:0046872">
    <property type="term" value="F:metal ion binding"/>
    <property type="evidence" value="ECO:0007669"/>
    <property type="project" value="UniProtKB-KW"/>
</dbReference>
<proteinExistence type="predicted"/>
<keyword evidence="6" id="KW-0479">Metal-binding</keyword>
<dbReference type="Pfam" id="PF03188">
    <property type="entry name" value="Cytochrom_B561"/>
    <property type="match status" value="1"/>
</dbReference>
<dbReference type="InterPro" id="IPR006593">
    <property type="entry name" value="Cyt_b561/ferric_Rdtase_TM"/>
</dbReference>
<evidence type="ECO:0000256" key="2">
    <source>
        <dbReference type="ARBA" id="ARBA00004141"/>
    </source>
</evidence>
<dbReference type="Gene3D" id="1.20.120.1770">
    <property type="match status" value="1"/>
</dbReference>
<gene>
    <name evidence="15" type="primary">LOC109487842</name>
</gene>
<dbReference type="KEGG" id="bbel:109487842"/>
<protein>
    <recommendedName>
        <fullName evidence="11">ascorbate ferrireductase (transmembrane)</fullName>
        <ecNumber evidence="11">7.2.1.3</ecNumber>
    </recommendedName>
</protein>
<feature type="transmembrane region" description="Helical" evidence="12">
    <location>
        <begin position="52"/>
        <end position="74"/>
    </location>
</feature>
<dbReference type="GeneID" id="109487842"/>
<keyword evidence="4" id="KW-0349">Heme</keyword>
<dbReference type="GO" id="GO:0140571">
    <property type="term" value="F:transmembrane ascorbate ferrireductase activity"/>
    <property type="evidence" value="ECO:0007669"/>
    <property type="project" value="UniProtKB-EC"/>
</dbReference>
<feature type="transmembrane region" description="Helical" evidence="12">
    <location>
        <begin position="24"/>
        <end position="46"/>
    </location>
</feature>
<evidence type="ECO:0000313" key="14">
    <source>
        <dbReference type="Proteomes" id="UP000515135"/>
    </source>
</evidence>
<dbReference type="AlphaFoldDB" id="A0A6P5AZB2"/>
<evidence type="ECO:0000256" key="10">
    <source>
        <dbReference type="ARBA" id="ARBA00023136"/>
    </source>
</evidence>
<dbReference type="Proteomes" id="UP000515135">
    <property type="component" value="Unplaced"/>
</dbReference>
<evidence type="ECO:0000256" key="5">
    <source>
        <dbReference type="ARBA" id="ARBA00022692"/>
    </source>
</evidence>
<accession>A0A6P5AZB2</accession>
<organism evidence="14 15">
    <name type="scientific">Branchiostoma belcheri</name>
    <name type="common">Amphioxus</name>
    <dbReference type="NCBI Taxonomy" id="7741"/>
    <lineage>
        <taxon>Eukaryota</taxon>
        <taxon>Metazoa</taxon>
        <taxon>Chordata</taxon>
        <taxon>Cephalochordata</taxon>
        <taxon>Leptocardii</taxon>
        <taxon>Amphioxiformes</taxon>
        <taxon>Branchiostomatidae</taxon>
        <taxon>Branchiostoma</taxon>
    </lineage>
</organism>
<dbReference type="EC" id="7.2.1.3" evidence="11"/>
<evidence type="ECO:0000259" key="13">
    <source>
        <dbReference type="PROSITE" id="PS50939"/>
    </source>
</evidence>
<dbReference type="PROSITE" id="PS50939">
    <property type="entry name" value="CYTOCHROME_B561"/>
    <property type="match status" value="1"/>
</dbReference>
<evidence type="ECO:0000256" key="9">
    <source>
        <dbReference type="ARBA" id="ARBA00023004"/>
    </source>
</evidence>
<dbReference type="GO" id="GO:0016020">
    <property type="term" value="C:membrane"/>
    <property type="evidence" value="ECO:0007669"/>
    <property type="project" value="UniProtKB-SubCell"/>
</dbReference>
<evidence type="ECO:0000256" key="3">
    <source>
        <dbReference type="ARBA" id="ARBA00022448"/>
    </source>
</evidence>
<dbReference type="OrthoDB" id="432881at2759"/>
<dbReference type="InterPro" id="IPR045150">
    <property type="entry name" value="CYB561D1/2"/>
</dbReference>
<dbReference type="RefSeq" id="XP_019647496.1">
    <property type="nucleotide sequence ID" value="XM_019791937.1"/>
</dbReference>
<feature type="transmembrane region" description="Helical" evidence="12">
    <location>
        <begin position="94"/>
        <end position="113"/>
    </location>
</feature>
<keyword evidence="5 12" id="KW-0812">Transmembrane</keyword>
<feature type="transmembrane region" description="Helical" evidence="12">
    <location>
        <begin position="170"/>
        <end position="191"/>
    </location>
</feature>
<feature type="transmembrane region" description="Helical" evidence="12">
    <location>
        <begin position="197"/>
        <end position="223"/>
    </location>
</feature>
<evidence type="ECO:0000256" key="12">
    <source>
        <dbReference type="SAM" id="Phobius"/>
    </source>
</evidence>
<keyword evidence="10 12" id="KW-0472">Membrane</keyword>
<dbReference type="GO" id="GO:0140575">
    <property type="term" value="F:transmembrane monodehydroascorbate reductase activity"/>
    <property type="evidence" value="ECO:0007669"/>
    <property type="project" value="InterPro"/>
</dbReference>
<reference evidence="15" key="1">
    <citation type="submission" date="2025-08" db="UniProtKB">
        <authorList>
            <consortium name="RefSeq"/>
        </authorList>
    </citation>
    <scope>IDENTIFICATION</scope>
    <source>
        <tissue evidence="15">Gonad</tissue>
    </source>
</reference>